<gene>
    <name evidence="2" type="ORF">EV186_1011698</name>
</gene>
<sequence>MAVLSAIAMGTLDLTAAAYPLTVAVLLTAYNLLLATRGCTEFTEDGVHNTILRTATTHWDEIDRIHVIRGAGGASLQLVADRRRVRLAAPRTGLIARDPDFEAHLEELREVHEVKETRIPGWLSAVAAAVAVALLVAAAAVLDRPWLSDWWPGTPVAATTPDPCTALDRPTLDRALTEHHDAGKPTDAFFGDGCQWQRLGDLGWDLVVSYDRFTRTAKGTGADAAADAFSLFTDHDGRRPVAGLGDETYTWTSGAITSVLVRKANVIVEVEYNGDPAIAVELARIASAAVAVE</sequence>
<dbReference type="EMBL" id="SNXZ01000001">
    <property type="protein sequence ID" value="TDQ05720.1"/>
    <property type="molecule type" value="Genomic_DNA"/>
</dbReference>
<evidence type="ECO:0000313" key="2">
    <source>
        <dbReference type="EMBL" id="TDQ05720.1"/>
    </source>
</evidence>
<keyword evidence="1" id="KW-0812">Transmembrane</keyword>
<dbReference type="Proteomes" id="UP000295444">
    <property type="component" value="Unassembled WGS sequence"/>
</dbReference>
<accession>A0A4R6SQ35</accession>
<feature type="transmembrane region" description="Helical" evidence="1">
    <location>
        <begin position="122"/>
        <end position="142"/>
    </location>
</feature>
<evidence type="ECO:0000256" key="1">
    <source>
        <dbReference type="SAM" id="Phobius"/>
    </source>
</evidence>
<protein>
    <submittedName>
        <fullName evidence="2">Uncharacterized protein</fullName>
    </submittedName>
</protein>
<dbReference type="AlphaFoldDB" id="A0A4R6SQ35"/>
<comment type="caution">
    <text evidence="2">The sequence shown here is derived from an EMBL/GenBank/DDBJ whole genome shotgun (WGS) entry which is preliminary data.</text>
</comment>
<keyword evidence="1" id="KW-1133">Transmembrane helix</keyword>
<name>A0A4R6SQ35_LABRH</name>
<keyword evidence="1" id="KW-0472">Membrane</keyword>
<organism evidence="2 3">
    <name type="scientific">Labedaea rhizosphaerae</name>
    <dbReference type="NCBI Taxonomy" id="598644"/>
    <lineage>
        <taxon>Bacteria</taxon>
        <taxon>Bacillati</taxon>
        <taxon>Actinomycetota</taxon>
        <taxon>Actinomycetes</taxon>
        <taxon>Pseudonocardiales</taxon>
        <taxon>Pseudonocardiaceae</taxon>
        <taxon>Labedaea</taxon>
    </lineage>
</organism>
<evidence type="ECO:0000313" key="3">
    <source>
        <dbReference type="Proteomes" id="UP000295444"/>
    </source>
</evidence>
<reference evidence="2 3" key="1">
    <citation type="submission" date="2019-03" db="EMBL/GenBank/DDBJ databases">
        <title>Genomic Encyclopedia of Type Strains, Phase IV (KMG-IV): sequencing the most valuable type-strain genomes for metagenomic binning, comparative biology and taxonomic classification.</title>
        <authorList>
            <person name="Goeker M."/>
        </authorList>
    </citation>
    <scope>NUCLEOTIDE SEQUENCE [LARGE SCALE GENOMIC DNA]</scope>
    <source>
        <strain evidence="2 3">DSM 45361</strain>
    </source>
</reference>
<proteinExistence type="predicted"/>
<keyword evidence="3" id="KW-1185">Reference proteome</keyword>